<accession>A0ABV9N8T6</accession>
<dbReference type="Pfam" id="PF03886">
    <property type="entry name" value="ABC_trans_aux"/>
    <property type="match status" value="1"/>
</dbReference>
<keyword evidence="3" id="KW-1185">Reference proteome</keyword>
<evidence type="ECO:0000313" key="3">
    <source>
        <dbReference type="Proteomes" id="UP001596024"/>
    </source>
</evidence>
<organism evidence="2 3">
    <name type="scientific">Glycocaulis abyssi</name>
    <dbReference type="NCBI Taxonomy" id="1433403"/>
    <lineage>
        <taxon>Bacteria</taxon>
        <taxon>Pseudomonadati</taxon>
        <taxon>Pseudomonadota</taxon>
        <taxon>Alphaproteobacteria</taxon>
        <taxon>Maricaulales</taxon>
        <taxon>Maricaulaceae</taxon>
        <taxon>Glycocaulis</taxon>
    </lineage>
</organism>
<evidence type="ECO:0000259" key="1">
    <source>
        <dbReference type="Pfam" id="PF03886"/>
    </source>
</evidence>
<dbReference type="Gene3D" id="3.40.50.10610">
    <property type="entry name" value="ABC-type transport auxiliary lipoprotein component"/>
    <property type="match status" value="1"/>
</dbReference>
<dbReference type="RefSeq" id="WP_371394744.1">
    <property type="nucleotide sequence ID" value="NZ_CP163421.1"/>
</dbReference>
<dbReference type="SUPFAM" id="SSF159594">
    <property type="entry name" value="XCC0632-like"/>
    <property type="match status" value="1"/>
</dbReference>
<dbReference type="EMBL" id="JBHSGQ010000001">
    <property type="protein sequence ID" value="MFC4724065.1"/>
    <property type="molecule type" value="Genomic_DNA"/>
</dbReference>
<evidence type="ECO:0000313" key="2">
    <source>
        <dbReference type="EMBL" id="MFC4724065.1"/>
    </source>
</evidence>
<dbReference type="PROSITE" id="PS51257">
    <property type="entry name" value="PROKAR_LIPOPROTEIN"/>
    <property type="match status" value="1"/>
</dbReference>
<dbReference type="Proteomes" id="UP001596024">
    <property type="component" value="Unassembled WGS sequence"/>
</dbReference>
<keyword evidence="2" id="KW-0449">Lipoprotein</keyword>
<feature type="domain" description="ABC-type transport auxiliary lipoprotein component" evidence="1">
    <location>
        <begin position="31"/>
        <end position="194"/>
    </location>
</feature>
<protein>
    <submittedName>
        <fullName evidence="2">ABC-type transport auxiliary lipoprotein family protein</fullName>
    </submittedName>
</protein>
<dbReference type="InterPro" id="IPR005586">
    <property type="entry name" value="ABC_trans_aux"/>
</dbReference>
<proteinExistence type="predicted"/>
<sequence>MTARNLLLAGAALTLSGCISLLPESQTSSLYRLSNHVPETEVASHDLPVVRIARPIAPRALSGDRIALDAGEGRIAYVAGANWISAVPVLIQELVIDTIDRRSNVVVAARPDDGVASRWDLRLELRRFEAVYDQGSNAAPRVDVAIRARLIDAGNREVTSTRTFETSRRADGNRQALIVDAFSRAASEMSSELADWASQQVSAAEAAGGATPGEAG</sequence>
<name>A0ABV9N8T6_9PROT</name>
<reference evidence="3" key="1">
    <citation type="journal article" date="2019" name="Int. J. Syst. Evol. Microbiol.">
        <title>The Global Catalogue of Microorganisms (GCM) 10K type strain sequencing project: providing services to taxonomists for standard genome sequencing and annotation.</title>
        <authorList>
            <consortium name="The Broad Institute Genomics Platform"/>
            <consortium name="The Broad Institute Genome Sequencing Center for Infectious Disease"/>
            <person name="Wu L."/>
            <person name="Ma J."/>
        </authorList>
    </citation>
    <scope>NUCLEOTIDE SEQUENCE [LARGE SCALE GENOMIC DNA]</scope>
    <source>
        <strain evidence="3">CCUG 62981</strain>
    </source>
</reference>
<comment type="caution">
    <text evidence="2">The sequence shown here is derived from an EMBL/GenBank/DDBJ whole genome shotgun (WGS) entry which is preliminary data.</text>
</comment>
<gene>
    <name evidence="2" type="ORF">ACFPB0_02050</name>
</gene>